<dbReference type="SMART" id="SM00534">
    <property type="entry name" value="MUTSac"/>
    <property type="match status" value="1"/>
</dbReference>
<comment type="caution">
    <text evidence="5">The sequence shown here is derived from an EMBL/GenBank/DDBJ whole genome shotgun (WGS) entry which is preliminary data.</text>
</comment>
<keyword evidence="6" id="KW-1185">Reference proteome</keyword>
<dbReference type="GO" id="GO:0005524">
    <property type="term" value="F:ATP binding"/>
    <property type="evidence" value="ECO:0007669"/>
    <property type="project" value="UniProtKB-KW"/>
</dbReference>
<evidence type="ECO:0000313" key="5">
    <source>
        <dbReference type="EMBL" id="DAZ95759.1"/>
    </source>
</evidence>
<dbReference type="Proteomes" id="UP001146120">
    <property type="component" value="Unassembled WGS sequence"/>
</dbReference>
<keyword evidence="3" id="KW-0238">DNA-binding</keyword>
<keyword evidence="2" id="KW-0067">ATP-binding</keyword>
<dbReference type="InterPro" id="IPR027417">
    <property type="entry name" value="P-loop_NTPase"/>
</dbReference>
<dbReference type="PANTHER" id="PTHR11361">
    <property type="entry name" value="DNA MISMATCH REPAIR PROTEIN MUTS FAMILY MEMBER"/>
    <property type="match status" value="1"/>
</dbReference>
<dbReference type="PANTHER" id="PTHR11361:SF34">
    <property type="entry name" value="DNA MISMATCH REPAIR PROTEIN MSH1, MITOCHONDRIAL"/>
    <property type="match status" value="1"/>
</dbReference>
<dbReference type="SUPFAM" id="SSF52540">
    <property type="entry name" value="P-loop containing nucleoside triphosphate hydrolases"/>
    <property type="match status" value="1"/>
</dbReference>
<name>A0AAV2YT09_9STRA</name>
<dbReference type="GO" id="GO:0140664">
    <property type="term" value="F:ATP-dependent DNA damage sensor activity"/>
    <property type="evidence" value="ECO:0007669"/>
    <property type="project" value="InterPro"/>
</dbReference>
<evidence type="ECO:0000256" key="1">
    <source>
        <dbReference type="ARBA" id="ARBA00022741"/>
    </source>
</evidence>
<dbReference type="AlphaFoldDB" id="A0AAV2YT09"/>
<dbReference type="GO" id="GO:0005634">
    <property type="term" value="C:nucleus"/>
    <property type="evidence" value="ECO:0007669"/>
    <property type="project" value="TreeGrafter"/>
</dbReference>
<reference evidence="5" key="1">
    <citation type="submission" date="2022-11" db="EMBL/GenBank/DDBJ databases">
        <authorList>
            <person name="Morgan W.R."/>
            <person name="Tartar A."/>
        </authorList>
    </citation>
    <scope>NUCLEOTIDE SEQUENCE</scope>
    <source>
        <strain evidence="5">ARSEF 373</strain>
    </source>
</reference>
<gene>
    <name evidence="5" type="ORF">N0F65_006407</name>
</gene>
<accession>A0AAV2YT09</accession>
<dbReference type="GO" id="GO:0006298">
    <property type="term" value="P:mismatch repair"/>
    <property type="evidence" value="ECO:0007669"/>
    <property type="project" value="InterPro"/>
</dbReference>
<evidence type="ECO:0000256" key="3">
    <source>
        <dbReference type="ARBA" id="ARBA00023125"/>
    </source>
</evidence>
<evidence type="ECO:0000313" key="6">
    <source>
        <dbReference type="Proteomes" id="UP001146120"/>
    </source>
</evidence>
<dbReference type="GO" id="GO:0030983">
    <property type="term" value="F:mismatched DNA binding"/>
    <property type="evidence" value="ECO:0007669"/>
    <property type="project" value="InterPro"/>
</dbReference>
<dbReference type="EMBL" id="DAKRPA010000191">
    <property type="protein sequence ID" value="DAZ95759.1"/>
    <property type="molecule type" value="Genomic_DNA"/>
</dbReference>
<dbReference type="Gene3D" id="3.40.50.300">
    <property type="entry name" value="P-loop containing nucleotide triphosphate hydrolases"/>
    <property type="match status" value="1"/>
</dbReference>
<proteinExistence type="predicted"/>
<dbReference type="Pfam" id="PF00488">
    <property type="entry name" value="MutS_V"/>
    <property type="match status" value="1"/>
</dbReference>
<dbReference type="InterPro" id="IPR000432">
    <property type="entry name" value="DNA_mismatch_repair_MutS_C"/>
</dbReference>
<reference evidence="5" key="2">
    <citation type="journal article" date="2023" name="Microbiol Resour">
        <title>Decontamination and Annotation of the Draft Genome Sequence of the Oomycete Lagenidium giganteum ARSEF 373.</title>
        <authorList>
            <person name="Morgan W.R."/>
            <person name="Tartar A."/>
        </authorList>
    </citation>
    <scope>NUCLEOTIDE SEQUENCE</scope>
    <source>
        <strain evidence="5">ARSEF 373</strain>
    </source>
</reference>
<feature type="domain" description="DNA mismatch repair proteins mutS family" evidence="4">
    <location>
        <begin position="14"/>
        <end position="106"/>
    </location>
</feature>
<organism evidence="5 6">
    <name type="scientific">Lagenidium giganteum</name>
    <dbReference type="NCBI Taxonomy" id="4803"/>
    <lineage>
        <taxon>Eukaryota</taxon>
        <taxon>Sar</taxon>
        <taxon>Stramenopiles</taxon>
        <taxon>Oomycota</taxon>
        <taxon>Peronosporomycetes</taxon>
        <taxon>Pythiales</taxon>
        <taxon>Pythiaceae</taxon>
    </lineage>
</organism>
<evidence type="ECO:0000256" key="2">
    <source>
        <dbReference type="ARBA" id="ARBA00022840"/>
    </source>
</evidence>
<dbReference type="InterPro" id="IPR045076">
    <property type="entry name" value="MutS"/>
</dbReference>
<protein>
    <recommendedName>
        <fullName evidence="4">DNA mismatch repair proteins mutS family domain-containing protein</fullName>
    </recommendedName>
</protein>
<sequence>MQTTAPFSVVTSHDWLQVVLHSVVLNQIGCFVPCQHAELRLFSDVFLRSGTQDHQVVGLSTFMTEMVEVAKILQAATPSSLVLIDDLCRGTADGLWKSGCHLLSARH</sequence>
<evidence type="ECO:0000259" key="4">
    <source>
        <dbReference type="SMART" id="SM00534"/>
    </source>
</evidence>
<keyword evidence="1" id="KW-0547">Nucleotide-binding</keyword>